<feature type="domain" description="Non-haem dioxygenase N-terminal" evidence="2">
    <location>
        <begin position="16"/>
        <end position="137"/>
    </location>
</feature>
<evidence type="ECO:0008006" key="5">
    <source>
        <dbReference type="Google" id="ProtNLM"/>
    </source>
</evidence>
<dbReference type="InterPro" id="IPR050231">
    <property type="entry name" value="Iron_ascorbate_oxido_reductase"/>
</dbReference>
<keyword evidence="4" id="KW-1185">Reference proteome</keyword>
<dbReference type="InterPro" id="IPR044861">
    <property type="entry name" value="IPNS-like_FE2OG_OXY"/>
</dbReference>
<dbReference type="EMBL" id="JANBPK010001873">
    <property type="protein sequence ID" value="KAJ2920539.1"/>
    <property type="molecule type" value="Genomic_DNA"/>
</dbReference>
<dbReference type="Proteomes" id="UP001140091">
    <property type="component" value="Unassembled WGS sequence"/>
</dbReference>
<protein>
    <recommendedName>
        <fullName evidence="5">Fe2OG dioxygenase domain-containing protein</fullName>
    </recommendedName>
</protein>
<feature type="non-terminal residue" evidence="3">
    <location>
        <position position="1"/>
    </location>
</feature>
<accession>A0A9W8IRL4</accession>
<evidence type="ECO:0000313" key="3">
    <source>
        <dbReference type="EMBL" id="KAJ2920539.1"/>
    </source>
</evidence>
<dbReference type="InterPro" id="IPR027443">
    <property type="entry name" value="IPNS-like_sf"/>
</dbReference>
<gene>
    <name evidence="3" type="ORF">H1R20_g16557</name>
</gene>
<dbReference type="InterPro" id="IPR026992">
    <property type="entry name" value="DIOX_N"/>
</dbReference>
<sequence length="270" mass="30357">MSLIDEAASVDPFTNVPVIDLSNVYTDNPTLRKELVTQVRDACIRVGFFYVSNHGIPESTIENAMDAAKRFFALPFDTKMEIESKKQPNYKGYSPLLGGNNDPEGFEFGWEDLDTSAKSHDESTQGDMAGANVWPSEDLVSGFRNAALTNPVLSWECFTILWQQPGIQALQLLNSEKRWINAPPIEGTLVINLGDEFARLTNGIFKPTIHRAFNQNGVERYSIPLFFGIDYNAKLEPMPNCVSPERPFAYEVITAGEYIKSRFNAMYNHK</sequence>
<dbReference type="Gene3D" id="2.60.120.330">
    <property type="entry name" value="B-lactam Antibiotic, Isopenicillin N Synthase, Chain"/>
    <property type="match status" value="2"/>
</dbReference>
<reference evidence="3" key="1">
    <citation type="submission" date="2022-06" db="EMBL/GenBank/DDBJ databases">
        <title>Genome Sequence of Candolleomyces eurysporus.</title>
        <authorList>
            <person name="Buettner E."/>
        </authorList>
    </citation>
    <scope>NUCLEOTIDE SEQUENCE</scope>
    <source>
        <strain evidence="3">VTCC 930004</strain>
    </source>
</reference>
<dbReference type="PANTHER" id="PTHR47990">
    <property type="entry name" value="2-OXOGLUTARATE (2OG) AND FE(II)-DEPENDENT OXYGENASE SUPERFAMILY PROTEIN-RELATED"/>
    <property type="match status" value="1"/>
</dbReference>
<comment type="caution">
    <text evidence="3">The sequence shown here is derived from an EMBL/GenBank/DDBJ whole genome shotgun (WGS) entry which is preliminary data.</text>
</comment>
<feature type="domain" description="Isopenicillin N synthase-like Fe(2+) 2OG dioxygenase" evidence="1">
    <location>
        <begin position="156"/>
        <end position="227"/>
    </location>
</feature>
<dbReference type="AlphaFoldDB" id="A0A9W8IRL4"/>
<dbReference type="OrthoDB" id="288590at2759"/>
<dbReference type="SUPFAM" id="SSF51197">
    <property type="entry name" value="Clavaminate synthase-like"/>
    <property type="match status" value="1"/>
</dbReference>
<evidence type="ECO:0000313" key="4">
    <source>
        <dbReference type="Proteomes" id="UP001140091"/>
    </source>
</evidence>
<evidence type="ECO:0000259" key="2">
    <source>
        <dbReference type="Pfam" id="PF14226"/>
    </source>
</evidence>
<evidence type="ECO:0000259" key="1">
    <source>
        <dbReference type="Pfam" id="PF03171"/>
    </source>
</evidence>
<dbReference type="Pfam" id="PF14226">
    <property type="entry name" value="DIOX_N"/>
    <property type="match status" value="1"/>
</dbReference>
<name>A0A9W8IRL4_9AGAR</name>
<proteinExistence type="predicted"/>
<organism evidence="3 4">
    <name type="scientific">Candolleomyces eurysporus</name>
    <dbReference type="NCBI Taxonomy" id="2828524"/>
    <lineage>
        <taxon>Eukaryota</taxon>
        <taxon>Fungi</taxon>
        <taxon>Dikarya</taxon>
        <taxon>Basidiomycota</taxon>
        <taxon>Agaricomycotina</taxon>
        <taxon>Agaricomycetes</taxon>
        <taxon>Agaricomycetidae</taxon>
        <taxon>Agaricales</taxon>
        <taxon>Agaricineae</taxon>
        <taxon>Psathyrellaceae</taxon>
        <taxon>Candolleomyces</taxon>
    </lineage>
</organism>
<dbReference type="Pfam" id="PF03171">
    <property type="entry name" value="2OG-FeII_Oxy"/>
    <property type="match status" value="1"/>
</dbReference>